<evidence type="ECO:0000313" key="8">
    <source>
        <dbReference type="EMBL" id="KAI3877661.1"/>
    </source>
</evidence>
<dbReference type="InterPro" id="IPR041679">
    <property type="entry name" value="DNA2/NAM7-like_C"/>
</dbReference>
<evidence type="ECO:0000313" key="9">
    <source>
        <dbReference type="Proteomes" id="UP001202328"/>
    </source>
</evidence>
<dbReference type="SUPFAM" id="SSF52540">
    <property type="entry name" value="P-loop containing nucleoside triphosphate hydrolases"/>
    <property type="match status" value="1"/>
</dbReference>
<evidence type="ECO:0000256" key="3">
    <source>
        <dbReference type="ARBA" id="ARBA00022806"/>
    </source>
</evidence>
<dbReference type="Pfam" id="PF13086">
    <property type="entry name" value="AAA_11"/>
    <property type="match status" value="1"/>
</dbReference>
<organism evidence="8 9">
    <name type="scientific">Papaver atlanticum</name>
    <dbReference type="NCBI Taxonomy" id="357466"/>
    <lineage>
        <taxon>Eukaryota</taxon>
        <taxon>Viridiplantae</taxon>
        <taxon>Streptophyta</taxon>
        <taxon>Embryophyta</taxon>
        <taxon>Tracheophyta</taxon>
        <taxon>Spermatophyta</taxon>
        <taxon>Magnoliopsida</taxon>
        <taxon>Ranunculales</taxon>
        <taxon>Papaveraceae</taxon>
        <taxon>Papaveroideae</taxon>
        <taxon>Papaver</taxon>
    </lineage>
</organism>
<keyword evidence="4" id="KW-0067">ATP-binding</keyword>
<dbReference type="GO" id="GO:0005694">
    <property type="term" value="C:chromosome"/>
    <property type="evidence" value="ECO:0007669"/>
    <property type="project" value="UniProtKB-ARBA"/>
</dbReference>
<feature type="region of interest" description="Disordered" evidence="5">
    <location>
        <begin position="1016"/>
        <end position="1049"/>
    </location>
</feature>
<protein>
    <submittedName>
        <fullName evidence="8">Uncharacterized protein</fullName>
    </submittedName>
</protein>
<dbReference type="FunFam" id="3.40.50.300:FF:000326">
    <property type="entry name" value="P-loop containing nucleoside triphosphate hydrolase"/>
    <property type="match status" value="1"/>
</dbReference>
<dbReference type="GO" id="GO:0016787">
    <property type="term" value="F:hydrolase activity"/>
    <property type="evidence" value="ECO:0007669"/>
    <property type="project" value="UniProtKB-KW"/>
</dbReference>
<dbReference type="InterPro" id="IPR027417">
    <property type="entry name" value="P-loop_NTPase"/>
</dbReference>
<evidence type="ECO:0000259" key="7">
    <source>
        <dbReference type="Pfam" id="PF13087"/>
    </source>
</evidence>
<keyword evidence="2" id="KW-0378">Hydrolase</keyword>
<dbReference type="Gene3D" id="3.40.50.300">
    <property type="entry name" value="P-loop containing nucleotide triphosphate hydrolases"/>
    <property type="match status" value="2"/>
</dbReference>
<dbReference type="InterPro" id="IPR045055">
    <property type="entry name" value="DNA2/NAM7-like"/>
</dbReference>
<accession>A0AAD4S963</accession>
<dbReference type="PANTHER" id="PTHR10887:SF522">
    <property type="entry name" value="P-LOOP CONTAINING NUCLEOSIDE TRIPHOSPHATE HYDROLASES SUPERFAMILY PROTEIN"/>
    <property type="match status" value="1"/>
</dbReference>
<feature type="domain" description="DNA2/NAM7 helicase helicase" evidence="6">
    <location>
        <begin position="236"/>
        <end position="587"/>
    </location>
</feature>
<comment type="caution">
    <text evidence="8">The sequence shown here is derived from an EMBL/GenBank/DDBJ whole genome shotgun (WGS) entry which is preliminary data.</text>
</comment>
<proteinExistence type="predicted"/>
<feature type="compositionally biased region" description="Polar residues" evidence="5">
    <location>
        <begin position="1016"/>
        <end position="1029"/>
    </location>
</feature>
<dbReference type="CDD" id="cd18808">
    <property type="entry name" value="SF1_C_Upf1"/>
    <property type="match status" value="1"/>
</dbReference>
<sequence>MSTSSKKDSNEKRDSLVDKVFSWSLHDIFNHDLYKDKVNKIPRTFSSVNQYLDSYRYPLLEETHADLLSNMMNLCKAPKCKILFVEKHKHYKPPSNFIYIMLLSGEDRKSDKDVYKPQASDIIAFSDVRPELSYIPAMILRVDEEMPYLVEVLTSKPIIVEDENGEENLINDPLFAVFLINMTTNLRIWRALHPSGARNENIIKEVLRANSKAEVDCNICSQEAELVLSKGLQSFNLNESQLGAVLRSIATSSCSHKNSVKLIWGPPATGKTKTIGILLWALLKMKCKALTCAPTNTAVLEVTTRLMSIVKMNIDARGDLVDVFLDYRSKILWDCLNPHTGWGFKAYQQFLVYRENKKPEKEKDVSCTMEQMEETEEETAGLSLTVGQSGESSNGEEALNEEFSEFLLKRFYLIEKNMRFSIESICSHMPTSFIYVTIVNKMYTALNLLKFFRISLVKGSFSNQELKKVFSDSEIKDCSNKTTSVLLLRKRRVECLEVLRFLEQFKFPNFHGVRSVNEFCLQKACLIFCTASSSAKLSTIKELKLVIIDEAAQLKECESAIPLQLTYVRHAILIGDERQLPAMVQSKISEKAEFGRSLFERLVSLDQNKHLLNIQYRMHPSISVFPNVEFYNKQILDASTVKERSYTRNLLQGRMYGSFSFIDVSHGKEEFNDMHSCKNPVEVAVISAIIENLYKASIANNNKVSVGIISPYKAQVFGLIDKLGNKYEAHRNFSVSVRSVDGFQGAEEDVIIMSTVRSNGNGSVGFLSNHQRTNVALTRARYCLWVVGNGQTLMNSDSVWRKLVQSAKDRECFFSVDDDKMLSKAVIDALIELNQLEDLLKRDSLLFKGAKWQVIFSDGFWSCLSGIKSVEVRKNLVSLLMKLSSGWRQRSQREKEVQTNDGDVAQLLQRNQINGRLNLLWTTDIVKEKSNYIQVLKFLDILPSAEIPRLTKSLDVIFRSYTVEKMYRCKYKRLEGVLEVPMSWEISPDDTIGAGTNYEDLSAALASLNLAKENISNSKSHGSRGQSSRAPKPRRFRNKSTSKQEWHVV</sequence>
<reference evidence="8" key="1">
    <citation type="submission" date="2022-04" db="EMBL/GenBank/DDBJ databases">
        <title>A functionally conserved STORR gene fusion in Papaver species that diverged 16.8 million years ago.</title>
        <authorList>
            <person name="Catania T."/>
        </authorList>
    </citation>
    <scope>NUCLEOTIDE SEQUENCE</scope>
    <source>
        <strain evidence="8">S-188037</strain>
    </source>
</reference>
<dbReference type="GO" id="GO:0005524">
    <property type="term" value="F:ATP binding"/>
    <property type="evidence" value="ECO:0007669"/>
    <property type="project" value="UniProtKB-KW"/>
</dbReference>
<dbReference type="GO" id="GO:0004386">
    <property type="term" value="F:helicase activity"/>
    <property type="evidence" value="ECO:0007669"/>
    <property type="project" value="UniProtKB-KW"/>
</dbReference>
<dbReference type="Proteomes" id="UP001202328">
    <property type="component" value="Unassembled WGS sequence"/>
</dbReference>
<evidence type="ECO:0000256" key="1">
    <source>
        <dbReference type="ARBA" id="ARBA00022741"/>
    </source>
</evidence>
<dbReference type="InterPro" id="IPR041677">
    <property type="entry name" value="DNA2/NAM7_AAA_11"/>
</dbReference>
<evidence type="ECO:0000256" key="5">
    <source>
        <dbReference type="SAM" id="MobiDB-lite"/>
    </source>
</evidence>
<feature type="domain" description="DNA2/NAM7 helicase-like C-terminal" evidence="7">
    <location>
        <begin position="595"/>
        <end position="790"/>
    </location>
</feature>
<feature type="compositionally biased region" description="Basic residues" evidence="5">
    <location>
        <begin position="1031"/>
        <end position="1040"/>
    </location>
</feature>
<dbReference type="AlphaFoldDB" id="A0AAD4S963"/>
<name>A0AAD4S963_9MAGN</name>
<keyword evidence="3" id="KW-0347">Helicase</keyword>
<dbReference type="PANTHER" id="PTHR10887">
    <property type="entry name" value="DNA2/NAM7 HELICASE FAMILY"/>
    <property type="match status" value="1"/>
</dbReference>
<gene>
    <name evidence="8" type="ORF">MKW98_020142</name>
</gene>
<keyword evidence="1" id="KW-0547">Nucleotide-binding</keyword>
<dbReference type="InterPro" id="IPR047187">
    <property type="entry name" value="SF1_C_Upf1"/>
</dbReference>
<evidence type="ECO:0000259" key="6">
    <source>
        <dbReference type="Pfam" id="PF13086"/>
    </source>
</evidence>
<keyword evidence="9" id="KW-1185">Reference proteome</keyword>
<dbReference type="EMBL" id="JAJJMB010012369">
    <property type="protein sequence ID" value="KAI3877661.1"/>
    <property type="molecule type" value="Genomic_DNA"/>
</dbReference>
<dbReference type="Pfam" id="PF13087">
    <property type="entry name" value="AAA_12"/>
    <property type="match status" value="1"/>
</dbReference>
<evidence type="ECO:0000256" key="2">
    <source>
        <dbReference type="ARBA" id="ARBA00022801"/>
    </source>
</evidence>
<evidence type="ECO:0000256" key="4">
    <source>
        <dbReference type="ARBA" id="ARBA00022840"/>
    </source>
</evidence>